<dbReference type="AlphaFoldDB" id="A0AAV8XL27"/>
<name>A0AAV8XL27_9CUCU</name>
<feature type="chain" id="PRO_5043843814" description="SCP domain-containing protein" evidence="3">
    <location>
        <begin position="23"/>
        <end position="279"/>
    </location>
</feature>
<dbReference type="Pfam" id="PF00188">
    <property type="entry name" value="CAP"/>
    <property type="match status" value="1"/>
</dbReference>
<dbReference type="InterPro" id="IPR014044">
    <property type="entry name" value="CAP_dom"/>
</dbReference>
<dbReference type="InterPro" id="IPR013871">
    <property type="entry name" value="Cysteine_rich_secretory"/>
</dbReference>
<dbReference type="Gene3D" id="3.40.33.10">
    <property type="entry name" value="CAP"/>
    <property type="match status" value="1"/>
</dbReference>
<dbReference type="PRINTS" id="PR00837">
    <property type="entry name" value="V5TPXLIKE"/>
</dbReference>
<dbReference type="Proteomes" id="UP001162162">
    <property type="component" value="Unassembled WGS sequence"/>
</dbReference>
<dbReference type="InterPro" id="IPR001283">
    <property type="entry name" value="CRISP-related"/>
</dbReference>
<feature type="signal peptide" evidence="3">
    <location>
        <begin position="1"/>
        <end position="22"/>
    </location>
</feature>
<evidence type="ECO:0000256" key="2">
    <source>
        <dbReference type="ARBA" id="ARBA00022525"/>
    </source>
</evidence>
<sequence>MEIAKFLLPMVAALLGIIQTTSEYGVWNPARRPKIMGDIIPLRALGTHRRKIQQKIVLYHNFFRSSVQPSASNMLKMKWHNGAARSAQLWANACQLLIHDDITGRHVDGYGACGQNIFIATHKVPWWFAVKTWWLEKDDYTYGKYDNRSLTGHYLQMVWAATHQIGCGIAKCIHYAGNTPEKNDKGRVYYNYVCNYCPTGNRPGQLSNPYKIGDSCGRCKRHCRGKLCLNGCHASDLWSNCRQLHKAHPHWLCHSNTPEGRQRHLYCRATCTCKRKIHD</sequence>
<dbReference type="InterPro" id="IPR042076">
    <property type="entry name" value="Crisp-like_dom"/>
</dbReference>
<organism evidence="5 6">
    <name type="scientific">Aromia moschata</name>
    <dbReference type="NCBI Taxonomy" id="1265417"/>
    <lineage>
        <taxon>Eukaryota</taxon>
        <taxon>Metazoa</taxon>
        <taxon>Ecdysozoa</taxon>
        <taxon>Arthropoda</taxon>
        <taxon>Hexapoda</taxon>
        <taxon>Insecta</taxon>
        <taxon>Pterygota</taxon>
        <taxon>Neoptera</taxon>
        <taxon>Endopterygota</taxon>
        <taxon>Coleoptera</taxon>
        <taxon>Polyphaga</taxon>
        <taxon>Cucujiformia</taxon>
        <taxon>Chrysomeloidea</taxon>
        <taxon>Cerambycidae</taxon>
        <taxon>Cerambycinae</taxon>
        <taxon>Callichromatini</taxon>
        <taxon>Aromia</taxon>
    </lineage>
</organism>
<dbReference type="Gene3D" id="1.10.10.740">
    <property type="entry name" value="Crisp domain"/>
    <property type="match status" value="1"/>
</dbReference>
<dbReference type="SUPFAM" id="SSF55797">
    <property type="entry name" value="PR-1-like"/>
    <property type="match status" value="1"/>
</dbReference>
<evidence type="ECO:0000256" key="1">
    <source>
        <dbReference type="ARBA" id="ARBA00004613"/>
    </source>
</evidence>
<dbReference type="SMART" id="SM00198">
    <property type="entry name" value="SCP"/>
    <property type="match status" value="1"/>
</dbReference>
<dbReference type="SUPFAM" id="SSF57546">
    <property type="entry name" value="Crisp domain-like"/>
    <property type="match status" value="1"/>
</dbReference>
<keyword evidence="3" id="KW-0732">Signal</keyword>
<evidence type="ECO:0000256" key="3">
    <source>
        <dbReference type="SAM" id="SignalP"/>
    </source>
</evidence>
<feature type="domain" description="SCP" evidence="4">
    <location>
        <begin position="51"/>
        <end position="204"/>
    </location>
</feature>
<protein>
    <recommendedName>
        <fullName evidence="4">SCP domain-containing protein</fullName>
    </recommendedName>
</protein>
<dbReference type="Pfam" id="PF08562">
    <property type="entry name" value="Crisp"/>
    <property type="match status" value="1"/>
</dbReference>
<dbReference type="EMBL" id="JAPWTK010000499">
    <property type="protein sequence ID" value="KAJ8939245.1"/>
    <property type="molecule type" value="Genomic_DNA"/>
</dbReference>
<evidence type="ECO:0000313" key="5">
    <source>
        <dbReference type="EMBL" id="KAJ8939245.1"/>
    </source>
</evidence>
<keyword evidence="2" id="KW-0964">Secreted</keyword>
<proteinExistence type="predicted"/>
<dbReference type="PANTHER" id="PTHR10334">
    <property type="entry name" value="CYSTEINE-RICH SECRETORY PROTEIN-RELATED"/>
    <property type="match status" value="1"/>
</dbReference>
<reference evidence="5" key="1">
    <citation type="journal article" date="2023" name="Insect Mol. Biol.">
        <title>Genome sequencing provides insights into the evolution of gene families encoding plant cell wall-degrading enzymes in longhorned beetles.</title>
        <authorList>
            <person name="Shin N.R."/>
            <person name="Okamura Y."/>
            <person name="Kirsch R."/>
            <person name="Pauchet Y."/>
        </authorList>
    </citation>
    <scope>NUCLEOTIDE SEQUENCE</scope>
    <source>
        <strain evidence="5">AMC_N1</strain>
    </source>
</reference>
<keyword evidence="6" id="KW-1185">Reference proteome</keyword>
<accession>A0AAV8XL27</accession>
<comment type="caution">
    <text evidence="5">The sequence shown here is derived from an EMBL/GenBank/DDBJ whole genome shotgun (WGS) entry which is preliminary data.</text>
</comment>
<evidence type="ECO:0000313" key="6">
    <source>
        <dbReference type="Proteomes" id="UP001162162"/>
    </source>
</evidence>
<gene>
    <name evidence="5" type="ORF">NQ318_015203</name>
</gene>
<evidence type="ECO:0000259" key="4">
    <source>
        <dbReference type="SMART" id="SM00198"/>
    </source>
</evidence>
<dbReference type="InterPro" id="IPR035940">
    <property type="entry name" value="CAP_sf"/>
</dbReference>
<dbReference type="GO" id="GO:0005576">
    <property type="term" value="C:extracellular region"/>
    <property type="evidence" value="ECO:0007669"/>
    <property type="project" value="UniProtKB-SubCell"/>
</dbReference>
<comment type="subcellular location">
    <subcellularLocation>
        <location evidence="1">Secreted</location>
    </subcellularLocation>
</comment>
<dbReference type="PRINTS" id="PR00838">
    <property type="entry name" value="V5ALLERGEN"/>
</dbReference>
<dbReference type="InterPro" id="IPR002413">
    <property type="entry name" value="V5_allergen-like"/>
</dbReference>